<protein>
    <recommendedName>
        <fullName evidence="11">Type I restriction enzyme endonuclease subunit</fullName>
        <shortName evidence="11">R protein</shortName>
        <ecNumber evidence="11">3.1.21.3</ecNumber>
    </recommendedName>
    <alternativeName>
        <fullName evidence="11">Type-1 restriction enzyme R protein</fullName>
    </alternativeName>
</protein>
<keyword evidence="5 11" id="KW-0547">Nucleotide-binding</keyword>
<dbReference type="InterPro" id="IPR051268">
    <property type="entry name" value="Type-I_R_enzyme_R_subunit"/>
</dbReference>
<dbReference type="InterPro" id="IPR014001">
    <property type="entry name" value="Helicase_ATP-bd"/>
</dbReference>
<dbReference type="GO" id="GO:0009035">
    <property type="term" value="F:type I site-specific deoxyribonuclease activity"/>
    <property type="evidence" value="ECO:0007669"/>
    <property type="project" value="UniProtKB-EC"/>
</dbReference>
<feature type="domain" description="Helicase ATP-binding" evidence="13">
    <location>
        <begin position="266"/>
        <end position="426"/>
    </location>
</feature>
<evidence type="ECO:0000256" key="9">
    <source>
        <dbReference type="ARBA" id="ARBA00022840"/>
    </source>
</evidence>
<evidence type="ECO:0000256" key="6">
    <source>
        <dbReference type="ARBA" id="ARBA00022747"/>
    </source>
</evidence>
<dbReference type="PANTHER" id="PTHR30195">
    <property type="entry name" value="TYPE I SITE-SPECIFIC DEOXYRIBONUCLEASE PROTEIN SUBUNIT M AND R"/>
    <property type="match status" value="1"/>
</dbReference>
<dbReference type="GO" id="GO:0003677">
    <property type="term" value="F:DNA binding"/>
    <property type="evidence" value="ECO:0007669"/>
    <property type="project" value="UniProtKB-KW"/>
</dbReference>
<keyword evidence="8 11" id="KW-0378">Hydrolase</keyword>
<keyword evidence="7" id="KW-0255">Endonuclease</keyword>
<evidence type="ECO:0000256" key="2">
    <source>
        <dbReference type="ARBA" id="ARBA00008598"/>
    </source>
</evidence>
<dbReference type="InterPro" id="IPR027417">
    <property type="entry name" value="P-loop_NTPase"/>
</dbReference>
<dbReference type="Pfam" id="PF22679">
    <property type="entry name" value="T1R_D3-like"/>
    <property type="match status" value="1"/>
</dbReference>
<dbReference type="EC" id="3.1.21.3" evidence="11"/>
<keyword evidence="9 11" id="KW-0067">ATP-binding</keyword>
<keyword evidence="12" id="KW-0175">Coiled coil</keyword>
<keyword evidence="4" id="KW-0540">Nuclease</keyword>
<evidence type="ECO:0000256" key="10">
    <source>
        <dbReference type="ARBA" id="ARBA00023125"/>
    </source>
</evidence>
<evidence type="ECO:0000256" key="12">
    <source>
        <dbReference type="SAM" id="Coils"/>
    </source>
</evidence>
<dbReference type="CDD" id="cd18800">
    <property type="entry name" value="SF2_C_EcoR124I-like"/>
    <property type="match status" value="1"/>
</dbReference>
<feature type="coiled-coil region" evidence="12">
    <location>
        <begin position="846"/>
        <end position="876"/>
    </location>
</feature>
<dbReference type="InterPro" id="IPR007409">
    <property type="entry name" value="Restrct_endonuc_type1_HsdR_N"/>
</dbReference>
<keyword evidence="15" id="KW-1185">Reference proteome</keyword>
<dbReference type="RefSeq" id="WP_072869618.1">
    <property type="nucleotide sequence ID" value="NZ_FQZM01000027.1"/>
</dbReference>
<dbReference type="STRING" id="1121432.SAMN02745219_02200"/>
<keyword evidence="10 11" id="KW-0238">DNA-binding</keyword>
<accession>A0A1M6I4V8</accession>
<organism evidence="14 15">
    <name type="scientific">Desulfofundulus thermosubterraneus DSM 16057</name>
    <dbReference type="NCBI Taxonomy" id="1121432"/>
    <lineage>
        <taxon>Bacteria</taxon>
        <taxon>Bacillati</taxon>
        <taxon>Bacillota</taxon>
        <taxon>Clostridia</taxon>
        <taxon>Eubacteriales</taxon>
        <taxon>Peptococcaceae</taxon>
        <taxon>Desulfofundulus</taxon>
    </lineage>
</organism>
<sequence>MPLGGEKATVQNPFIRYATETGWQYVAPSELELRRGGMGGLVVRDVFISQLQKLNPGVVDHLRAEEVLKRLERVPPTIEGNLQAWEYLKGLRSVYVETEKRERNIRLLDLDNWRANIFQVSDEFTYTNGTYTIRADIVFLINGIPVLVVETKSTSEIEGIAKALDQLRRYHQQAPEFMALLQVCNLTHLVRFYYGVTWSLSRKNLFNWRDENQSQDFESLVKNFIHPQRVLRVLTDFIMFTRKDDVLSKVILRPHQMRAVGRVLNRAADPAKRRGLVWHTQGSGKTYTMITIARKLIEDPRFDNPTVLMLVDRNELEQQLFSNLSACGLGAVEVARSKNHLKELLASDRRGLIVSMIHKFDNMPADVNRRSNIFVLVDEAHRTTGGDLGNYLMGALPNATYIGFTGTPIDRTAHGKGTFKVFGCEDPQGYLDKYSIAESIEDRTTVPLHYALAPNDLRVDRETLEEEFLNLAAAEGVSDVEELNKVLEKAVTLRNMLKNRERIDRIAAYVARHYREYVEPLGYKAFLVGVDREACVLYKEALDKYLPPEYSSVVISRGHNDEAHLARYHLSDDEEKKIRKAFAEPESLPKILIVTEKLLTGYDAPVLYCMYLDKPMRDHVLLQAIARVNRPYEDKDGHQKPAGFVLDFVGIFENLEKALAFDSRDVEGTIQHLDLLKERFAEMMAAARRDYLSIIENYSYDKAADRALEHFRGQEEKQKYYSFFKELANLYEILSPDPFLREYLDDYDQLARLYRLLRSTETVPLDKELMRKTARLVQEHTLPGAIKDAVDIYEITEHTLEKLAEDTAPYTVKVFNLLKSITEAVAERAKQAPYLLSIGEMAERIAQAYQERQLNTQEALKRLQELIDEFMAAEKERVEKMMAPEPYAVYWLLKRQKVNGAERVARNMARAFERYPYWQSSETQERQIRLELYKNLKAAAVKEIKNLVDQILSLLKGAGR</sequence>
<dbReference type="Proteomes" id="UP000184529">
    <property type="component" value="Unassembled WGS sequence"/>
</dbReference>
<gene>
    <name evidence="14" type="ORF">SAMN02745219_02200</name>
</gene>
<dbReference type="GO" id="GO:0005524">
    <property type="term" value="F:ATP binding"/>
    <property type="evidence" value="ECO:0007669"/>
    <property type="project" value="UniProtKB-KW"/>
</dbReference>
<dbReference type="InterPro" id="IPR040980">
    <property type="entry name" value="SWI2_SNF2"/>
</dbReference>
<dbReference type="NCBIfam" id="TIGR00348">
    <property type="entry name" value="hsdR"/>
    <property type="match status" value="1"/>
</dbReference>
<dbReference type="CDD" id="cd22332">
    <property type="entry name" value="HsdR_N"/>
    <property type="match status" value="1"/>
</dbReference>
<dbReference type="SUPFAM" id="SSF52540">
    <property type="entry name" value="P-loop containing nucleoside triphosphate hydrolases"/>
    <property type="match status" value="2"/>
</dbReference>
<evidence type="ECO:0000256" key="1">
    <source>
        <dbReference type="ARBA" id="ARBA00000851"/>
    </source>
</evidence>
<dbReference type="Pfam" id="PF04313">
    <property type="entry name" value="HSDR_N"/>
    <property type="match status" value="1"/>
</dbReference>
<keyword evidence="6 11" id="KW-0680">Restriction system</keyword>
<name>A0A1M6I4V8_9FIRM</name>
<dbReference type="InterPro" id="IPR055180">
    <property type="entry name" value="HsdR_RecA-like_helicase_dom_2"/>
</dbReference>
<comment type="catalytic activity">
    <reaction evidence="1 11">
        <text>Endonucleolytic cleavage of DNA to give random double-stranded fragments with terminal 5'-phosphates, ATP is simultaneously hydrolyzed.</text>
        <dbReference type="EC" id="3.1.21.3"/>
    </reaction>
</comment>
<proteinExistence type="inferred from homology"/>
<dbReference type="AlphaFoldDB" id="A0A1M6I4V8"/>
<dbReference type="InterPro" id="IPR004473">
    <property type="entry name" value="Restrct_endonuc_typeI_HsdR"/>
</dbReference>
<evidence type="ECO:0000256" key="7">
    <source>
        <dbReference type="ARBA" id="ARBA00022759"/>
    </source>
</evidence>
<dbReference type="Gene3D" id="3.40.50.300">
    <property type="entry name" value="P-loop containing nucleotide triphosphate hydrolases"/>
    <property type="match status" value="2"/>
</dbReference>
<evidence type="ECO:0000256" key="4">
    <source>
        <dbReference type="ARBA" id="ARBA00022722"/>
    </source>
</evidence>
<dbReference type="SMART" id="SM00487">
    <property type="entry name" value="DEXDc"/>
    <property type="match status" value="1"/>
</dbReference>
<evidence type="ECO:0000256" key="8">
    <source>
        <dbReference type="ARBA" id="ARBA00022801"/>
    </source>
</evidence>
<evidence type="ECO:0000259" key="13">
    <source>
        <dbReference type="PROSITE" id="PS51192"/>
    </source>
</evidence>
<comment type="function">
    <text evidence="11">Subunit R is required for both nuclease and ATPase activities, but not for modification.</text>
</comment>
<evidence type="ECO:0000256" key="3">
    <source>
        <dbReference type="ARBA" id="ARBA00011296"/>
    </source>
</evidence>
<dbReference type="EMBL" id="FQZM01000027">
    <property type="protein sequence ID" value="SHJ29507.1"/>
    <property type="molecule type" value="Genomic_DNA"/>
</dbReference>
<dbReference type="GO" id="GO:0009307">
    <property type="term" value="P:DNA restriction-modification system"/>
    <property type="evidence" value="ECO:0007669"/>
    <property type="project" value="UniProtKB-KW"/>
</dbReference>
<evidence type="ECO:0000313" key="14">
    <source>
        <dbReference type="EMBL" id="SHJ29507.1"/>
    </source>
</evidence>
<evidence type="ECO:0000313" key="15">
    <source>
        <dbReference type="Proteomes" id="UP000184529"/>
    </source>
</evidence>
<dbReference type="PROSITE" id="PS51192">
    <property type="entry name" value="HELICASE_ATP_BIND_1"/>
    <property type="match status" value="1"/>
</dbReference>
<dbReference type="Gene3D" id="3.90.1570.50">
    <property type="match status" value="1"/>
</dbReference>
<reference evidence="15" key="1">
    <citation type="submission" date="2016-11" db="EMBL/GenBank/DDBJ databases">
        <authorList>
            <person name="Varghese N."/>
            <person name="Submissions S."/>
        </authorList>
    </citation>
    <scope>NUCLEOTIDE SEQUENCE [LARGE SCALE GENOMIC DNA]</scope>
    <source>
        <strain evidence="15">DSM 16057</strain>
    </source>
</reference>
<dbReference type="CDD" id="cd18030">
    <property type="entry name" value="DEXHc_RE_I_HsdR"/>
    <property type="match status" value="1"/>
</dbReference>
<comment type="similarity">
    <text evidence="2 11">Belongs to the HsdR family.</text>
</comment>
<evidence type="ECO:0000256" key="5">
    <source>
        <dbReference type="ARBA" id="ARBA00022741"/>
    </source>
</evidence>
<comment type="subunit">
    <text evidence="3 11">The type I restriction/modification system is composed of three polypeptides R, M and S.</text>
</comment>
<dbReference type="PANTHER" id="PTHR30195:SF15">
    <property type="entry name" value="TYPE I RESTRICTION ENZYME HINDI ENDONUCLEASE SUBUNIT"/>
    <property type="match status" value="1"/>
</dbReference>
<evidence type="ECO:0000256" key="11">
    <source>
        <dbReference type="RuleBase" id="RU364115"/>
    </source>
</evidence>
<dbReference type="OrthoDB" id="9758243at2"/>
<dbReference type="Pfam" id="PF18766">
    <property type="entry name" value="SWI2_SNF2"/>
    <property type="match status" value="1"/>
</dbReference>